<proteinExistence type="predicted"/>
<gene>
    <name evidence="1" type="ORF">CEJ86_13880</name>
</gene>
<dbReference type="RefSeq" id="WP_018094813.1">
    <property type="nucleotide sequence ID" value="NZ_JAHVCK010000002.1"/>
</dbReference>
<name>A0A2J0Z336_RHIML</name>
<protein>
    <submittedName>
        <fullName evidence="1">Uncharacterized protein</fullName>
    </submittedName>
</protein>
<dbReference type="Proteomes" id="UP000231987">
    <property type="component" value="Unassembled WGS sequence"/>
</dbReference>
<dbReference type="EMBL" id="NJGD01000005">
    <property type="protein sequence ID" value="PJR14904.1"/>
    <property type="molecule type" value="Genomic_DNA"/>
</dbReference>
<evidence type="ECO:0000313" key="2">
    <source>
        <dbReference type="Proteomes" id="UP000231987"/>
    </source>
</evidence>
<evidence type="ECO:0000313" key="1">
    <source>
        <dbReference type="EMBL" id="PJR14904.1"/>
    </source>
</evidence>
<sequence>MGPVTLVLTVCLISAPEKCREERLHLEIQETLMQCTFRSAMYVSNWSGQHPALSVKKWRCELSVANRSI</sequence>
<organism evidence="1 2">
    <name type="scientific">Rhizobium meliloti</name>
    <name type="common">Ensifer meliloti</name>
    <name type="synonym">Sinorhizobium meliloti</name>
    <dbReference type="NCBI Taxonomy" id="382"/>
    <lineage>
        <taxon>Bacteria</taxon>
        <taxon>Pseudomonadati</taxon>
        <taxon>Pseudomonadota</taxon>
        <taxon>Alphaproteobacteria</taxon>
        <taxon>Hyphomicrobiales</taxon>
        <taxon>Rhizobiaceae</taxon>
        <taxon>Sinorhizobium/Ensifer group</taxon>
        <taxon>Sinorhizobium</taxon>
    </lineage>
</organism>
<dbReference type="AlphaFoldDB" id="A0A2J0Z336"/>
<comment type="caution">
    <text evidence="1">The sequence shown here is derived from an EMBL/GenBank/DDBJ whole genome shotgun (WGS) entry which is preliminary data.</text>
</comment>
<reference evidence="1 2" key="1">
    <citation type="submission" date="2017-06" db="EMBL/GenBank/DDBJ databases">
        <title>Ensifer strains isolated from leguminous trees and herbs display diverse denitrification phenotypes with some acting as strong N2O sinks.</title>
        <authorList>
            <person name="Woliy K."/>
            <person name="Mania D."/>
            <person name="Bakken L.R."/>
            <person name="Frostegard A."/>
        </authorList>
    </citation>
    <scope>NUCLEOTIDE SEQUENCE [LARGE SCALE GENOMIC DNA]</scope>
    <source>
        <strain evidence="1 2">AC50a</strain>
    </source>
</reference>
<accession>A0A2J0Z336</accession>